<evidence type="ECO:0000313" key="1">
    <source>
        <dbReference type="EMBL" id="OWO89722.1"/>
    </source>
</evidence>
<reference evidence="1 2" key="1">
    <citation type="submission" date="2017-03" db="EMBL/GenBank/DDBJ databases">
        <title>Genome of strain Rhizobium sp. CNPSo 668.</title>
        <authorList>
            <person name="Ribeiro R."/>
        </authorList>
    </citation>
    <scope>NUCLEOTIDE SEQUENCE [LARGE SCALE GENOMIC DNA]</scope>
    <source>
        <strain evidence="1 2">CNPSo 668</strain>
    </source>
</reference>
<dbReference type="EMBL" id="MXPU01000039">
    <property type="protein sequence ID" value="OWO89722.1"/>
    <property type="molecule type" value="Genomic_DNA"/>
</dbReference>
<protein>
    <submittedName>
        <fullName evidence="1">Uncharacterized protein</fullName>
    </submittedName>
</protein>
<sequence length="128" mass="14708">MTHGVFLLIPDELNRANVANIQRSLYQSQNRIRPEVSPEAVLKAPAYVVSELRGMMFRTSFDMEGVTFRYLLETDAPKGPFDRYPMASWLEITMTDGRWRVAGIIRKEKPAVMTSRIEIVMATVNRED</sequence>
<name>A0A246DKV3_9HYPH</name>
<dbReference type="RefSeq" id="WP_088397213.1">
    <property type="nucleotide sequence ID" value="NZ_MXPU01000039.1"/>
</dbReference>
<gene>
    <name evidence="1" type="ORF">B5E41_30040</name>
</gene>
<evidence type="ECO:0000313" key="2">
    <source>
        <dbReference type="Proteomes" id="UP000197269"/>
    </source>
</evidence>
<dbReference type="Proteomes" id="UP000197269">
    <property type="component" value="Unassembled WGS sequence"/>
</dbReference>
<dbReference type="AlphaFoldDB" id="A0A246DKV3"/>
<organism evidence="1 2">
    <name type="scientific">Rhizobium esperanzae</name>
    <dbReference type="NCBI Taxonomy" id="1967781"/>
    <lineage>
        <taxon>Bacteria</taxon>
        <taxon>Pseudomonadati</taxon>
        <taxon>Pseudomonadota</taxon>
        <taxon>Alphaproteobacteria</taxon>
        <taxon>Hyphomicrobiales</taxon>
        <taxon>Rhizobiaceae</taxon>
        <taxon>Rhizobium/Agrobacterium group</taxon>
        <taxon>Rhizobium</taxon>
    </lineage>
</organism>
<accession>A0A246DKV3</accession>
<comment type="caution">
    <text evidence="1">The sequence shown here is derived from an EMBL/GenBank/DDBJ whole genome shotgun (WGS) entry which is preliminary data.</text>
</comment>
<proteinExistence type="predicted"/>